<dbReference type="AlphaFoldDB" id="J3L6R7"/>
<organism evidence="2">
    <name type="scientific">Oryza brachyantha</name>
    <name type="common">malo sina</name>
    <dbReference type="NCBI Taxonomy" id="4533"/>
    <lineage>
        <taxon>Eukaryota</taxon>
        <taxon>Viridiplantae</taxon>
        <taxon>Streptophyta</taxon>
        <taxon>Embryophyta</taxon>
        <taxon>Tracheophyta</taxon>
        <taxon>Spermatophyta</taxon>
        <taxon>Magnoliopsida</taxon>
        <taxon>Liliopsida</taxon>
        <taxon>Poales</taxon>
        <taxon>Poaceae</taxon>
        <taxon>BOP clade</taxon>
        <taxon>Oryzoideae</taxon>
        <taxon>Oryzeae</taxon>
        <taxon>Oryzinae</taxon>
        <taxon>Oryza</taxon>
    </lineage>
</organism>
<feature type="region of interest" description="Disordered" evidence="1">
    <location>
        <begin position="1"/>
        <end position="25"/>
    </location>
</feature>
<keyword evidence="3" id="KW-1185">Reference proteome</keyword>
<dbReference type="HOGENOM" id="CLU_2416802_0_0_1"/>
<evidence type="ECO:0000256" key="1">
    <source>
        <dbReference type="SAM" id="MobiDB-lite"/>
    </source>
</evidence>
<dbReference type="Gramene" id="OB01G49230.1">
    <property type="protein sequence ID" value="OB01G49230.1"/>
    <property type="gene ID" value="OB01G49230"/>
</dbReference>
<reference evidence="2" key="1">
    <citation type="journal article" date="2013" name="Nat. Commun.">
        <title>Whole-genome sequencing of Oryza brachyantha reveals mechanisms underlying Oryza genome evolution.</title>
        <authorList>
            <person name="Chen J."/>
            <person name="Huang Q."/>
            <person name="Gao D."/>
            <person name="Wang J."/>
            <person name="Lang Y."/>
            <person name="Liu T."/>
            <person name="Li B."/>
            <person name="Bai Z."/>
            <person name="Luis Goicoechea J."/>
            <person name="Liang C."/>
            <person name="Chen C."/>
            <person name="Zhang W."/>
            <person name="Sun S."/>
            <person name="Liao Y."/>
            <person name="Zhang X."/>
            <person name="Yang L."/>
            <person name="Song C."/>
            <person name="Wang M."/>
            <person name="Shi J."/>
            <person name="Liu G."/>
            <person name="Liu J."/>
            <person name="Zhou H."/>
            <person name="Zhou W."/>
            <person name="Yu Q."/>
            <person name="An N."/>
            <person name="Chen Y."/>
            <person name="Cai Q."/>
            <person name="Wang B."/>
            <person name="Liu B."/>
            <person name="Min J."/>
            <person name="Huang Y."/>
            <person name="Wu H."/>
            <person name="Li Z."/>
            <person name="Zhang Y."/>
            <person name="Yin Y."/>
            <person name="Song W."/>
            <person name="Jiang J."/>
            <person name="Jackson S.A."/>
            <person name="Wing R.A."/>
            <person name="Wang J."/>
            <person name="Chen M."/>
        </authorList>
    </citation>
    <scope>NUCLEOTIDE SEQUENCE [LARGE SCALE GENOMIC DNA]</scope>
    <source>
        <strain evidence="2">cv. IRGC 101232</strain>
    </source>
</reference>
<reference evidence="2" key="2">
    <citation type="submission" date="2013-04" db="UniProtKB">
        <authorList>
            <consortium name="EnsemblPlants"/>
        </authorList>
    </citation>
    <scope>IDENTIFICATION</scope>
</reference>
<dbReference type="Proteomes" id="UP000006038">
    <property type="component" value="Chromosome 1"/>
</dbReference>
<evidence type="ECO:0000313" key="2">
    <source>
        <dbReference type="EnsemblPlants" id="OB01G49230.1"/>
    </source>
</evidence>
<accession>J3L6R7</accession>
<evidence type="ECO:0000313" key="3">
    <source>
        <dbReference type="Proteomes" id="UP000006038"/>
    </source>
</evidence>
<dbReference type="EnsemblPlants" id="OB01G49230.1">
    <property type="protein sequence ID" value="OB01G49230.1"/>
    <property type="gene ID" value="OB01G49230"/>
</dbReference>
<proteinExistence type="predicted"/>
<protein>
    <submittedName>
        <fullName evidence="2">Uncharacterized protein</fullName>
    </submittedName>
</protein>
<name>J3L6R7_ORYBR</name>
<sequence length="92" mass="10478">MPRRRRSWSKSREERSPTRSHRVPREYSATAAALIQQLAAAGCYCQIYSEATVASNLRPHAAERETATGALATRRLACIWRRSEEEEDDDDV</sequence>